<gene>
    <name evidence="5" type="ORF">MSPICULIGERA_LOCUS20209</name>
</gene>
<dbReference type="PROSITE" id="PS50084">
    <property type="entry name" value="KH_TYPE_1"/>
    <property type="match status" value="3"/>
</dbReference>
<dbReference type="PANTHER" id="PTHR10288">
    <property type="entry name" value="KH DOMAIN CONTAINING RNA BINDING PROTEIN"/>
    <property type="match status" value="1"/>
</dbReference>
<evidence type="ECO:0000259" key="4">
    <source>
        <dbReference type="SMART" id="SM00322"/>
    </source>
</evidence>
<dbReference type="InterPro" id="IPR004088">
    <property type="entry name" value="KH_dom_type_1"/>
</dbReference>
<evidence type="ECO:0000313" key="5">
    <source>
        <dbReference type="EMBL" id="CAJ0582066.1"/>
    </source>
</evidence>
<reference evidence="5" key="1">
    <citation type="submission" date="2023-06" db="EMBL/GenBank/DDBJ databases">
        <authorList>
            <person name="Delattre M."/>
        </authorList>
    </citation>
    <scope>NUCLEOTIDE SEQUENCE</scope>
    <source>
        <strain evidence="5">AF72</strain>
    </source>
</reference>
<dbReference type="InterPro" id="IPR004087">
    <property type="entry name" value="KH_dom"/>
</dbReference>
<dbReference type="Gene3D" id="3.30.1370.10">
    <property type="entry name" value="K Homology domain, type 1"/>
    <property type="match status" value="3"/>
</dbReference>
<keyword evidence="2" id="KW-0694">RNA-binding</keyword>
<evidence type="ECO:0000256" key="3">
    <source>
        <dbReference type="SAM" id="MobiDB-lite"/>
    </source>
</evidence>
<keyword evidence="6" id="KW-1185">Reference proteome</keyword>
<feature type="domain" description="K Homology" evidence="4">
    <location>
        <begin position="125"/>
        <end position="201"/>
    </location>
</feature>
<dbReference type="EMBL" id="CATQJA010002664">
    <property type="protein sequence ID" value="CAJ0582066.1"/>
    <property type="molecule type" value="Genomic_DNA"/>
</dbReference>
<keyword evidence="1" id="KW-0677">Repeat</keyword>
<organism evidence="5 6">
    <name type="scientific">Mesorhabditis spiculigera</name>
    <dbReference type="NCBI Taxonomy" id="96644"/>
    <lineage>
        <taxon>Eukaryota</taxon>
        <taxon>Metazoa</taxon>
        <taxon>Ecdysozoa</taxon>
        <taxon>Nematoda</taxon>
        <taxon>Chromadorea</taxon>
        <taxon>Rhabditida</taxon>
        <taxon>Rhabditina</taxon>
        <taxon>Rhabditomorpha</taxon>
        <taxon>Rhabditoidea</taxon>
        <taxon>Rhabditidae</taxon>
        <taxon>Mesorhabditinae</taxon>
        <taxon>Mesorhabditis</taxon>
    </lineage>
</organism>
<comment type="caution">
    <text evidence="5">The sequence shown here is derived from an EMBL/GenBank/DDBJ whole genome shotgun (WGS) entry which is preliminary data.</text>
</comment>
<feature type="domain" description="K Homology" evidence="4">
    <location>
        <begin position="34"/>
        <end position="107"/>
    </location>
</feature>
<feature type="non-terminal residue" evidence="5">
    <location>
        <position position="1"/>
    </location>
</feature>
<feature type="domain" description="K Homology" evidence="4">
    <location>
        <begin position="391"/>
        <end position="466"/>
    </location>
</feature>
<evidence type="ECO:0000313" key="6">
    <source>
        <dbReference type="Proteomes" id="UP001177023"/>
    </source>
</evidence>
<name>A0AA36D771_9BILA</name>
<feature type="region of interest" description="Disordered" evidence="3">
    <location>
        <begin position="211"/>
        <end position="243"/>
    </location>
</feature>
<dbReference type="Proteomes" id="UP001177023">
    <property type="component" value="Unassembled WGS sequence"/>
</dbReference>
<evidence type="ECO:0000256" key="2">
    <source>
        <dbReference type="PROSITE-ProRule" id="PRU00117"/>
    </source>
</evidence>
<dbReference type="InterPro" id="IPR047275">
    <property type="entry name" value="KH-I_NOVA_rpt1"/>
</dbReference>
<dbReference type="AlphaFoldDB" id="A0AA36D771"/>
<sequence>MSDDLVQETLKRTHDDTNGPATKRAHIHNPDDDDSVQVKVLIPSSAVGAIIGKGGETMRNLKNDSKCRVQMSRNQDTYPGTNERICLVKGKVSQVMMVVEALTEKIREKVEGSVRDPFDHKDVPRAQEVKLLMPNTSAGMVIGKAGASIKEIREGSGCQIQVFPKAGSVEAKNSLERVVTVAHEDTEKLMEAVQKVLEKVAADPMHAQYTEKEHDTFSSGGGTGANSFSSQAQPGFNSSKFNGSSSSASYQFNPMQNLGNTELLQFLDSLQSTLRSSGFNEAAVAEVMQAMQILAKYNIMGLGLGLGVAAMAQMRGGTEGGGFSQSNAFGGSNNTLDQSFNTSHGGQAGGQCWGYSASQMGQQQNTTLARLSNVEAGGHAATVMNKIDGREENQLDIEVPDSCVGAILGTRARTLIDIQQQSGAKITVHKRGEEPFPLHDGLRLISLTGDPEQRRAGRLLIERVINDNFNRRQVS</sequence>
<dbReference type="Pfam" id="PF00013">
    <property type="entry name" value="KH_1"/>
    <property type="match status" value="3"/>
</dbReference>
<protein>
    <recommendedName>
        <fullName evidence="4">K Homology domain-containing protein</fullName>
    </recommendedName>
</protein>
<evidence type="ECO:0000256" key="1">
    <source>
        <dbReference type="ARBA" id="ARBA00022737"/>
    </source>
</evidence>
<feature type="compositionally biased region" description="Polar residues" evidence="3">
    <location>
        <begin position="225"/>
        <end position="234"/>
    </location>
</feature>
<dbReference type="SUPFAM" id="SSF54791">
    <property type="entry name" value="Eukaryotic type KH-domain (KH-domain type I)"/>
    <property type="match status" value="3"/>
</dbReference>
<dbReference type="InterPro" id="IPR036612">
    <property type="entry name" value="KH_dom_type_1_sf"/>
</dbReference>
<accession>A0AA36D771</accession>
<proteinExistence type="predicted"/>
<dbReference type="GO" id="GO:0003723">
    <property type="term" value="F:RNA binding"/>
    <property type="evidence" value="ECO:0007669"/>
    <property type="project" value="UniProtKB-UniRule"/>
</dbReference>
<dbReference type="CDD" id="cd22435">
    <property type="entry name" value="KH-I_NOVA_rpt1"/>
    <property type="match status" value="1"/>
</dbReference>
<dbReference type="SMART" id="SM00322">
    <property type="entry name" value="KH"/>
    <property type="match status" value="3"/>
</dbReference>
<feature type="region of interest" description="Disordered" evidence="3">
    <location>
        <begin position="1"/>
        <end position="32"/>
    </location>
</feature>